<evidence type="ECO:0000256" key="1">
    <source>
        <dbReference type="SAM" id="SignalP"/>
    </source>
</evidence>
<accession>A0A370TNE3</accession>
<dbReference type="Gene3D" id="3.40.50.1820">
    <property type="entry name" value="alpha/beta hydrolase"/>
    <property type="match status" value="1"/>
</dbReference>
<feature type="signal peptide" evidence="1">
    <location>
        <begin position="1"/>
        <end position="18"/>
    </location>
</feature>
<name>A0A370TNE3_9HELO</name>
<keyword evidence="4" id="KW-1185">Reference proteome</keyword>
<dbReference type="EMBL" id="NPIC01000003">
    <property type="protein sequence ID" value="RDL37041.1"/>
    <property type="molecule type" value="Genomic_DNA"/>
</dbReference>
<feature type="domain" description="AB hydrolase-1" evidence="2">
    <location>
        <begin position="93"/>
        <end position="252"/>
    </location>
</feature>
<gene>
    <name evidence="3" type="ORF">BP5553_04474</name>
</gene>
<dbReference type="RefSeq" id="XP_031869697.1">
    <property type="nucleotide sequence ID" value="XM_032013097.1"/>
</dbReference>
<evidence type="ECO:0000313" key="4">
    <source>
        <dbReference type="Proteomes" id="UP000254866"/>
    </source>
</evidence>
<sequence>MSPFRLFSFLSLALSVASHSIPVDRIKWTDCSKNVPQSTGSFNGSAIDLTNLPPTLHCGQIDVPMDYSKPLCHTNMITLRLAMYRPANPKGVLFFNPGGTDPGVVVAWEVALGLTKIFSELMDFDLLVMDVRGTFSSNPLNVSLETFSGLLGRYPTNQTAFNVVKKASSKVIQSWIDSSSPPGIIEHVGTREVVQDYESIRLALGYAKIDFLGASYGSFRAAQYAAKYPNRVNNFVLDAVVPHGRSLLAQAQDDIAASNRLMLRADAYCQNDPTCPFHTQGQGSVLKAFQKVLSNAKESPYFIPPCVNSTQCYPYVTDLDVQTVMLGNLLGSPDFPAILTGISSALSGDGSFFVYGPPPLEAVVAMPLLCNDYEYERTFEYFQRSLEQGLKKDHSGIGMTQAWQIQVYLFPKLLTTAVQIADSLGCSYGAPHGHSKHQPLSDYPYATKWLS</sequence>
<evidence type="ECO:0000313" key="3">
    <source>
        <dbReference type="EMBL" id="RDL37041.1"/>
    </source>
</evidence>
<dbReference type="AlphaFoldDB" id="A0A370TNE3"/>
<organism evidence="3 4">
    <name type="scientific">Venustampulla echinocandica</name>
    <dbReference type="NCBI Taxonomy" id="2656787"/>
    <lineage>
        <taxon>Eukaryota</taxon>
        <taxon>Fungi</taxon>
        <taxon>Dikarya</taxon>
        <taxon>Ascomycota</taxon>
        <taxon>Pezizomycotina</taxon>
        <taxon>Leotiomycetes</taxon>
        <taxon>Helotiales</taxon>
        <taxon>Pleuroascaceae</taxon>
        <taxon>Venustampulla</taxon>
    </lineage>
</organism>
<protein>
    <recommendedName>
        <fullName evidence="2">AB hydrolase-1 domain-containing protein</fullName>
    </recommendedName>
</protein>
<dbReference type="InterPro" id="IPR029058">
    <property type="entry name" value="AB_hydrolase_fold"/>
</dbReference>
<comment type="caution">
    <text evidence="3">The sequence shown here is derived from an EMBL/GenBank/DDBJ whole genome shotgun (WGS) entry which is preliminary data.</text>
</comment>
<dbReference type="InterPro" id="IPR000073">
    <property type="entry name" value="AB_hydrolase_1"/>
</dbReference>
<dbReference type="Pfam" id="PF00561">
    <property type="entry name" value="Abhydrolase_1"/>
    <property type="match status" value="1"/>
</dbReference>
<dbReference type="Proteomes" id="UP000254866">
    <property type="component" value="Unassembled WGS sequence"/>
</dbReference>
<dbReference type="SUPFAM" id="SSF53474">
    <property type="entry name" value="alpha/beta-Hydrolases"/>
    <property type="match status" value="1"/>
</dbReference>
<keyword evidence="1" id="KW-0732">Signal</keyword>
<proteinExistence type="predicted"/>
<feature type="chain" id="PRO_5016754541" description="AB hydrolase-1 domain-containing protein" evidence="1">
    <location>
        <begin position="19"/>
        <end position="451"/>
    </location>
</feature>
<dbReference type="OrthoDB" id="425534at2759"/>
<dbReference type="GeneID" id="43597323"/>
<reference evidence="3 4" key="1">
    <citation type="journal article" date="2018" name="IMA Fungus">
        <title>IMA Genome-F 9: Draft genome sequence of Annulohypoxylon stygium, Aspergillus mulundensis, Berkeleyomyces basicola (syn. Thielaviopsis basicola), Ceratocystis smalleyi, two Cercospora beticola strains, Coleophoma cylindrospora, Fusarium fracticaudum, Phialophora cf. hyalina, and Morchella septimelata.</title>
        <authorList>
            <person name="Wingfield B.D."/>
            <person name="Bills G.F."/>
            <person name="Dong Y."/>
            <person name="Huang W."/>
            <person name="Nel W.J."/>
            <person name="Swalarsk-Parry B.S."/>
            <person name="Vaghefi N."/>
            <person name="Wilken P.M."/>
            <person name="An Z."/>
            <person name="de Beer Z.W."/>
            <person name="De Vos L."/>
            <person name="Chen L."/>
            <person name="Duong T.A."/>
            <person name="Gao Y."/>
            <person name="Hammerbacher A."/>
            <person name="Kikkert J.R."/>
            <person name="Li Y."/>
            <person name="Li H."/>
            <person name="Li K."/>
            <person name="Li Q."/>
            <person name="Liu X."/>
            <person name="Ma X."/>
            <person name="Naidoo K."/>
            <person name="Pethybridge S.J."/>
            <person name="Sun J."/>
            <person name="Steenkamp E.T."/>
            <person name="van der Nest M.A."/>
            <person name="van Wyk S."/>
            <person name="Wingfield M.J."/>
            <person name="Xiong C."/>
            <person name="Yue Q."/>
            <person name="Zhang X."/>
        </authorList>
    </citation>
    <scope>NUCLEOTIDE SEQUENCE [LARGE SCALE GENOMIC DNA]</scope>
    <source>
        <strain evidence="3 4">BP 5553</strain>
    </source>
</reference>
<evidence type="ECO:0000259" key="2">
    <source>
        <dbReference type="Pfam" id="PF00561"/>
    </source>
</evidence>